<feature type="compositionally biased region" description="Polar residues" evidence="1">
    <location>
        <begin position="175"/>
        <end position="184"/>
    </location>
</feature>
<name>B0EI16_ENTDS</name>
<evidence type="ECO:0000256" key="1">
    <source>
        <dbReference type="SAM" id="MobiDB-lite"/>
    </source>
</evidence>
<feature type="region of interest" description="Disordered" evidence="1">
    <location>
        <begin position="161"/>
        <end position="184"/>
    </location>
</feature>
<keyword evidence="2" id="KW-0812">Transmembrane</keyword>
<protein>
    <submittedName>
        <fullName evidence="4">Uncharacterized protein</fullName>
    </submittedName>
</protein>
<sequence length="184" mass="20998">MKITFILFLFVGAYSVESICETCQNELKTCLNDQIPAVDFIIGKKHAKTCQCCAKYDECIGLNECEYSPSICYKTGCKNLQLIGWIMICVIIGILLIVIAGIYLFYRYRHEKKIEKKDDEKIITKKPLIETEMKTNLSTTNKHKDVEINYQKLHEVIESSFSSSDSSSSDEDTSKPLTQVQITK</sequence>
<dbReference type="OMA" id="WIMICVI"/>
<feature type="signal peptide" evidence="3">
    <location>
        <begin position="1"/>
        <end position="18"/>
    </location>
</feature>
<feature type="transmembrane region" description="Helical" evidence="2">
    <location>
        <begin position="82"/>
        <end position="106"/>
    </location>
</feature>
<dbReference type="EMBL" id="DS549371">
    <property type="protein sequence ID" value="EDR25831.1"/>
    <property type="molecule type" value="Genomic_DNA"/>
</dbReference>
<feature type="chain" id="PRO_5002749934" evidence="3">
    <location>
        <begin position="19"/>
        <end position="184"/>
    </location>
</feature>
<gene>
    <name evidence="4" type="ORF">EDI_293770</name>
</gene>
<evidence type="ECO:0000313" key="4">
    <source>
        <dbReference type="EMBL" id="EDR25831.1"/>
    </source>
</evidence>
<dbReference type="AlphaFoldDB" id="B0EI16"/>
<dbReference type="VEuPathDB" id="AmoebaDB:EDI_293770"/>
<dbReference type="eggNOG" id="ENOG502RETA">
    <property type="taxonomic scope" value="Eukaryota"/>
</dbReference>
<dbReference type="OrthoDB" id="29780at2759"/>
<dbReference type="GeneID" id="5882921"/>
<keyword evidence="5" id="KW-1185">Reference proteome</keyword>
<evidence type="ECO:0000256" key="2">
    <source>
        <dbReference type="SAM" id="Phobius"/>
    </source>
</evidence>
<keyword evidence="2" id="KW-1133">Transmembrane helix</keyword>
<reference evidence="5" key="1">
    <citation type="submission" date="2007-12" db="EMBL/GenBank/DDBJ databases">
        <title>Annotation of Entamoeba dispar SAW760.</title>
        <authorList>
            <person name="Lorenzi H."/>
            <person name="Inman J."/>
            <person name="Schobel S."/>
            <person name="Amedeo P."/>
            <person name="Caler E."/>
        </authorList>
    </citation>
    <scope>NUCLEOTIDE SEQUENCE [LARGE SCALE GENOMIC DNA]</scope>
    <source>
        <strain evidence="5">ATCC PRA-260 / SAW760</strain>
    </source>
</reference>
<organism evidence="5">
    <name type="scientific">Entamoeba dispar (strain ATCC PRA-260 / SAW760)</name>
    <dbReference type="NCBI Taxonomy" id="370354"/>
    <lineage>
        <taxon>Eukaryota</taxon>
        <taxon>Amoebozoa</taxon>
        <taxon>Evosea</taxon>
        <taxon>Archamoebae</taxon>
        <taxon>Mastigamoebida</taxon>
        <taxon>Entamoebidae</taxon>
        <taxon>Entamoeba</taxon>
    </lineage>
</organism>
<keyword evidence="3" id="KW-0732">Signal</keyword>
<accession>B0EI16</accession>
<evidence type="ECO:0000313" key="5">
    <source>
        <dbReference type="Proteomes" id="UP000008076"/>
    </source>
</evidence>
<proteinExistence type="predicted"/>
<dbReference type="KEGG" id="edi:EDI_293770"/>
<evidence type="ECO:0000256" key="3">
    <source>
        <dbReference type="SAM" id="SignalP"/>
    </source>
</evidence>
<dbReference type="RefSeq" id="XP_001737868.1">
    <property type="nucleotide sequence ID" value="XM_001737816.1"/>
</dbReference>
<dbReference type="Proteomes" id="UP000008076">
    <property type="component" value="Unassembled WGS sequence"/>
</dbReference>
<keyword evidence="2" id="KW-0472">Membrane</keyword>